<keyword evidence="2 5" id="KW-0689">Ribosomal protein</keyword>
<name>A0AAV7ZL63_9EUKA</name>
<dbReference type="InterPro" id="IPR027417">
    <property type="entry name" value="P-loop_NTPase"/>
</dbReference>
<keyword evidence="3" id="KW-0687">Ribonucleoprotein</keyword>
<dbReference type="PANTHER" id="PTHR11655:SF16">
    <property type="entry name" value="60S RIBOSOMAL PROTEIN L9"/>
    <property type="match status" value="1"/>
</dbReference>
<dbReference type="EMBL" id="JANTQA010000029">
    <property type="protein sequence ID" value="KAJ3441182.1"/>
    <property type="molecule type" value="Genomic_DNA"/>
</dbReference>
<dbReference type="GO" id="GO:0003924">
    <property type="term" value="F:GTPase activity"/>
    <property type="evidence" value="ECO:0007669"/>
    <property type="project" value="InterPro"/>
</dbReference>
<dbReference type="SMART" id="SM00173">
    <property type="entry name" value="RAS"/>
    <property type="match status" value="1"/>
</dbReference>
<dbReference type="InterPro" id="IPR005225">
    <property type="entry name" value="Small_GTP-bd"/>
</dbReference>
<dbReference type="Gene3D" id="3.90.930.12">
    <property type="entry name" value="Ribosomal protein L6, alpha-beta domain"/>
    <property type="match status" value="2"/>
</dbReference>
<dbReference type="FunFam" id="3.90.930.12:FF:000004">
    <property type="entry name" value="60S ribosomal protein L9"/>
    <property type="match status" value="1"/>
</dbReference>
<dbReference type="SUPFAM" id="SSF52540">
    <property type="entry name" value="P-loop containing nucleoside triphosphate hydrolases"/>
    <property type="match status" value="1"/>
</dbReference>
<proteinExistence type="inferred from homology"/>
<sequence length="373" mass="43247">MSQRVQIIVAGSGGVGKSAVTIQFLQGKFIEEYDPSIEDKYRKTIMIDDRSALLEILDTAGQEEFRKREEIHTKEGDGFLLVFSAISEESLKQAQKIHRNIIQEKDNKRFPVVLIGNKIDLFTENETLIKGAQKHCKEYKIPFFKTSALENLNITDAFHELVKIIWKFKENKKGKKKEKKKKKLMKFLKTTEIVKVPENVTITVKARIVVVKGPRGTLKKNFKHTKLHLESDQEKKEVTVTLWLAKRKQVCGVRTIIAHIQNMINGVTKGYRYRMKLAYNHFPINLNIPENGSFIEIRNFLGEKIERKVRMLEGVKVFRSEKTKDEIYLEGNDVTLVSLCCAQIHQICNVRNKDIRMFLDGIYVSEKEFIDED</sequence>
<dbReference type="FunFam" id="3.90.930.12:FF:000003">
    <property type="entry name" value="60S ribosomal protein L9"/>
    <property type="match status" value="1"/>
</dbReference>
<dbReference type="Pfam" id="PF00347">
    <property type="entry name" value="Ribosomal_L6"/>
    <property type="match status" value="2"/>
</dbReference>
<dbReference type="InterPro" id="IPR036789">
    <property type="entry name" value="Ribosomal_uL6-like_a/b-dom_sf"/>
</dbReference>
<dbReference type="InterPro" id="IPR000702">
    <property type="entry name" value="Ribosomal_uL6-like"/>
</dbReference>
<dbReference type="SUPFAM" id="SSF56053">
    <property type="entry name" value="Ribosomal protein L6"/>
    <property type="match status" value="2"/>
</dbReference>
<dbReference type="InterPro" id="IPR001806">
    <property type="entry name" value="Small_GTPase"/>
</dbReference>
<dbReference type="InterPro" id="IPR020040">
    <property type="entry name" value="Ribosomal_uL6_a/b-dom"/>
</dbReference>
<dbReference type="PROSITE" id="PS51419">
    <property type="entry name" value="RAB"/>
    <property type="match status" value="1"/>
</dbReference>
<dbReference type="PROSITE" id="PS51421">
    <property type="entry name" value="RAS"/>
    <property type="match status" value="1"/>
</dbReference>
<dbReference type="GO" id="GO:0005525">
    <property type="term" value="F:GTP binding"/>
    <property type="evidence" value="ECO:0007669"/>
    <property type="project" value="InterPro"/>
</dbReference>
<gene>
    <name evidence="5" type="ORF">M0812_13188</name>
</gene>
<dbReference type="Gene3D" id="3.40.50.300">
    <property type="entry name" value="P-loop containing nucleotide triphosphate hydrolases"/>
    <property type="match status" value="1"/>
</dbReference>
<dbReference type="AlphaFoldDB" id="A0AAV7ZL63"/>
<evidence type="ECO:0000313" key="6">
    <source>
        <dbReference type="Proteomes" id="UP001146793"/>
    </source>
</evidence>
<dbReference type="InterPro" id="IPR002359">
    <property type="entry name" value="Ribosomal_uL6_CS2"/>
</dbReference>
<dbReference type="SMART" id="SM00175">
    <property type="entry name" value="RAB"/>
    <property type="match status" value="1"/>
</dbReference>
<feature type="domain" description="Large ribosomal subunit protein uL6 alpha-beta" evidence="4">
    <location>
        <begin position="282"/>
        <end position="361"/>
    </location>
</feature>
<dbReference type="PROSITE" id="PS51420">
    <property type="entry name" value="RHO"/>
    <property type="match status" value="1"/>
</dbReference>
<evidence type="ECO:0000313" key="5">
    <source>
        <dbReference type="EMBL" id="KAJ3441182.1"/>
    </source>
</evidence>
<dbReference type="PRINTS" id="PR00449">
    <property type="entry name" value="RASTRNSFRMNG"/>
</dbReference>
<dbReference type="SMART" id="SM00174">
    <property type="entry name" value="RHO"/>
    <property type="match status" value="1"/>
</dbReference>
<organism evidence="5 6">
    <name type="scientific">Anaeramoeba flamelloides</name>
    <dbReference type="NCBI Taxonomy" id="1746091"/>
    <lineage>
        <taxon>Eukaryota</taxon>
        <taxon>Metamonada</taxon>
        <taxon>Anaeramoebidae</taxon>
        <taxon>Anaeramoeba</taxon>
    </lineage>
</organism>
<feature type="domain" description="Large ribosomal subunit protein uL6 alpha-beta" evidence="4">
    <location>
        <begin position="196"/>
        <end position="270"/>
    </location>
</feature>
<comment type="similarity">
    <text evidence="1">Belongs to the universal ribosomal protein uL6 family.</text>
</comment>
<evidence type="ECO:0000259" key="4">
    <source>
        <dbReference type="Pfam" id="PF00347"/>
    </source>
</evidence>
<protein>
    <submittedName>
        <fullName evidence="5">60S ribosomal protein L9-RELATED</fullName>
    </submittedName>
</protein>
<evidence type="ECO:0000256" key="3">
    <source>
        <dbReference type="ARBA" id="ARBA00023274"/>
    </source>
</evidence>
<dbReference type="Pfam" id="PF00071">
    <property type="entry name" value="Ras"/>
    <property type="match status" value="1"/>
</dbReference>
<evidence type="ECO:0000256" key="1">
    <source>
        <dbReference type="ARBA" id="ARBA00009356"/>
    </source>
</evidence>
<dbReference type="GO" id="GO:0002181">
    <property type="term" value="P:cytoplasmic translation"/>
    <property type="evidence" value="ECO:0007669"/>
    <property type="project" value="TreeGrafter"/>
</dbReference>
<dbReference type="GO" id="GO:0003735">
    <property type="term" value="F:structural constituent of ribosome"/>
    <property type="evidence" value="ECO:0007669"/>
    <property type="project" value="InterPro"/>
</dbReference>
<dbReference type="NCBIfam" id="TIGR00231">
    <property type="entry name" value="small_GTP"/>
    <property type="match status" value="1"/>
</dbReference>
<evidence type="ECO:0000256" key="2">
    <source>
        <dbReference type="ARBA" id="ARBA00022980"/>
    </source>
</evidence>
<reference evidence="5" key="1">
    <citation type="submission" date="2022-08" db="EMBL/GenBank/DDBJ databases">
        <title>Novel sulphate-reducing endosymbionts in the free-living metamonad Anaeramoeba.</title>
        <authorList>
            <person name="Jerlstrom-Hultqvist J."/>
            <person name="Cepicka I."/>
            <person name="Gallot-Lavallee L."/>
            <person name="Salas-Leiva D."/>
            <person name="Curtis B.A."/>
            <person name="Zahonova K."/>
            <person name="Pipaliya S."/>
            <person name="Dacks J."/>
            <person name="Roger A.J."/>
        </authorList>
    </citation>
    <scope>NUCLEOTIDE SEQUENCE</scope>
    <source>
        <strain evidence="5">Busselton2</strain>
    </source>
</reference>
<dbReference type="PROSITE" id="PS00700">
    <property type="entry name" value="RIBOSOMAL_L6_2"/>
    <property type="match status" value="1"/>
</dbReference>
<dbReference type="GO" id="GO:0022625">
    <property type="term" value="C:cytosolic large ribosomal subunit"/>
    <property type="evidence" value="ECO:0007669"/>
    <property type="project" value="TreeGrafter"/>
</dbReference>
<dbReference type="Proteomes" id="UP001146793">
    <property type="component" value="Unassembled WGS sequence"/>
</dbReference>
<comment type="caution">
    <text evidence="5">The sequence shown here is derived from an EMBL/GenBank/DDBJ whole genome shotgun (WGS) entry which is preliminary data.</text>
</comment>
<dbReference type="GO" id="GO:0019843">
    <property type="term" value="F:rRNA binding"/>
    <property type="evidence" value="ECO:0007669"/>
    <property type="project" value="InterPro"/>
</dbReference>
<accession>A0AAV7ZL63</accession>
<dbReference type="PANTHER" id="PTHR11655">
    <property type="entry name" value="60S/50S RIBOSOMAL PROTEIN L6/L9"/>
    <property type="match status" value="1"/>
</dbReference>